<reference evidence="1" key="1">
    <citation type="submission" date="2008-02" db="EMBL/GenBank/DDBJ databases">
        <title>Complete sequence of Yersinia pseudotuberculosis YPIII.</title>
        <authorList>
            <consortium name="US DOE Joint Genome Institute"/>
            <person name="Challacombe J.F."/>
            <person name="Bruce D."/>
            <person name="Detter J.C."/>
            <person name="Green L."/>
            <person name="Land M."/>
            <person name="Munk C."/>
            <person name="Lindler L.E."/>
            <person name="Nikolich M.P."/>
            <person name="Brettin T."/>
        </authorList>
    </citation>
    <scope>NUCLEOTIDE SEQUENCE</scope>
    <source>
        <strain evidence="1">YPIII</strain>
    </source>
</reference>
<dbReference type="EMBL" id="CP000950">
    <property type="protein sequence ID" value="ACA67234.1"/>
    <property type="molecule type" value="Genomic_DNA"/>
</dbReference>
<evidence type="ECO:0000313" key="1">
    <source>
        <dbReference type="EMBL" id="ACA67234.1"/>
    </source>
</evidence>
<dbReference type="KEGG" id="ypy:YPK_0933"/>
<name>A0A0H3AYP8_YERPY</name>
<organism evidence="1">
    <name type="scientific">Yersinia pseudotuberculosis serotype O:3 (strain YPIII)</name>
    <dbReference type="NCBI Taxonomy" id="502800"/>
    <lineage>
        <taxon>Bacteria</taxon>
        <taxon>Pseudomonadati</taxon>
        <taxon>Pseudomonadota</taxon>
        <taxon>Gammaproteobacteria</taxon>
        <taxon>Enterobacterales</taxon>
        <taxon>Yersiniaceae</taxon>
        <taxon>Yersinia</taxon>
    </lineage>
</organism>
<dbReference type="RefSeq" id="WP_011192946.1">
    <property type="nucleotide sequence ID" value="NZ_CP009792.1"/>
</dbReference>
<sequence>MSERLYIDLLITDSDFTLSSGNEPLLCDNRVSIAQDCVHRIIESGLVKLLIAERSPVLRTDILLQMELLTETDARIVPGTVLITDDSQGHYFITADTYDFGPLSLRDLL</sequence>
<protein>
    <recommendedName>
        <fullName evidence="2">Phage protein</fullName>
    </recommendedName>
</protein>
<accession>A0A0H3AYP8</accession>
<dbReference type="InterPro" id="IPR019697">
    <property type="entry name" value="Phage_HP1_Orf28"/>
</dbReference>
<evidence type="ECO:0008006" key="2">
    <source>
        <dbReference type="Google" id="ProtNLM"/>
    </source>
</evidence>
<proteinExistence type="predicted"/>
<dbReference type="PATRIC" id="fig|502800.11.peg.1561"/>
<dbReference type="Pfam" id="PF10761">
    <property type="entry name" value="DUF2590"/>
    <property type="match status" value="1"/>
</dbReference>
<gene>
    <name evidence="1" type="ordered locus">YPK_0933</name>
</gene>
<dbReference type="AlphaFoldDB" id="A0A0H3AYP8"/>